<protein>
    <submittedName>
        <fullName evidence="4">Tetratricopeptide repeat protein</fullName>
    </submittedName>
</protein>
<dbReference type="GO" id="GO:0006171">
    <property type="term" value="P:cAMP biosynthetic process"/>
    <property type="evidence" value="ECO:0007669"/>
    <property type="project" value="TreeGrafter"/>
</dbReference>
<feature type="transmembrane region" description="Helical" evidence="2">
    <location>
        <begin position="209"/>
        <end position="232"/>
    </location>
</feature>
<dbReference type="InterPro" id="IPR001054">
    <property type="entry name" value="A/G_cyclase"/>
</dbReference>
<dbReference type="SMART" id="SM00044">
    <property type="entry name" value="CYCc"/>
    <property type="match status" value="1"/>
</dbReference>
<dbReference type="InterPro" id="IPR029787">
    <property type="entry name" value="Nucleotide_cyclase"/>
</dbReference>
<dbReference type="CDD" id="cd07302">
    <property type="entry name" value="CHD"/>
    <property type="match status" value="1"/>
</dbReference>
<keyword evidence="2" id="KW-0472">Membrane</keyword>
<evidence type="ECO:0000313" key="4">
    <source>
        <dbReference type="EMBL" id="MVT71859.1"/>
    </source>
</evidence>
<name>A0A844T611_9BRAD</name>
<dbReference type="GO" id="GO:0035556">
    <property type="term" value="P:intracellular signal transduction"/>
    <property type="evidence" value="ECO:0007669"/>
    <property type="project" value="InterPro"/>
</dbReference>
<dbReference type="Gene3D" id="3.30.70.1230">
    <property type="entry name" value="Nucleotide cyclase"/>
    <property type="match status" value="1"/>
</dbReference>
<dbReference type="SUPFAM" id="SSF48452">
    <property type="entry name" value="TPR-like"/>
    <property type="match status" value="1"/>
</dbReference>
<dbReference type="SUPFAM" id="SSF55073">
    <property type="entry name" value="Nucleotide cyclase"/>
    <property type="match status" value="1"/>
</dbReference>
<evidence type="ECO:0000259" key="3">
    <source>
        <dbReference type="PROSITE" id="PS50125"/>
    </source>
</evidence>
<evidence type="ECO:0000313" key="5">
    <source>
        <dbReference type="Proteomes" id="UP000449969"/>
    </source>
</evidence>
<dbReference type="Pfam" id="PF13432">
    <property type="entry name" value="TPR_16"/>
    <property type="match status" value="1"/>
</dbReference>
<gene>
    <name evidence="4" type="ORF">GPL20_01820</name>
</gene>
<feature type="region of interest" description="Disordered" evidence="1">
    <location>
        <begin position="178"/>
        <end position="202"/>
    </location>
</feature>
<dbReference type="PANTHER" id="PTHR43081">
    <property type="entry name" value="ADENYLATE CYCLASE, TERMINAL-DIFFERENTIATION SPECIFIC-RELATED"/>
    <property type="match status" value="1"/>
</dbReference>
<dbReference type="Proteomes" id="UP000449969">
    <property type="component" value="Unassembled WGS sequence"/>
</dbReference>
<organism evidence="4 5">
    <name type="scientific">Bradyrhizobium cajani</name>
    <dbReference type="NCBI Taxonomy" id="1928661"/>
    <lineage>
        <taxon>Bacteria</taxon>
        <taxon>Pseudomonadati</taxon>
        <taxon>Pseudomonadota</taxon>
        <taxon>Alphaproteobacteria</taxon>
        <taxon>Hyphomicrobiales</taxon>
        <taxon>Nitrobacteraceae</taxon>
        <taxon>Bradyrhizobium</taxon>
    </lineage>
</organism>
<dbReference type="EMBL" id="WQNE01000001">
    <property type="protein sequence ID" value="MVT71859.1"/>
    <property type="molecule type" value="Genomic_DNA"/>
</dbReference>
<dbReference type="RefSeq" id="WP_157327108.1">
    <property type="nucleotide sequence ID" value="NZ_JANADL010000002.1"/>
</dbReference>
<evidence type="ECO:0000256" key="2">
    <source>
        <dbReference type="SAM" id="Phobius"/>
    </source>
</evidence>
<dbReference type="GO" id="GO:0004016">
    <property type="term" value="F:adenylate cyclase activity"/>
    <property type="evidence" value="ECO:0007669"/>
    <property type="project" value="UniProtKB-ARBA"/>
</dbReference>
<feature type="domain" description="Guanylate cyclase" evidence="3">
    <location>
        <begin position="15"/>
        <end position="130"/>
    </location>
</feature>
<proteinExistence type="predicted"/>
<sequence>MMQERPDRVERRLSAILVADVAGYSRLMHQDEEATHAKLTALLLEAVHPAIAEHGGRIVKNTGDGLLAEFPSAVEAVRAAVQFQSRVDELTIVDAEDRRIAFRVGINIGDVIVEPHDIFGDGVNIAARLESIAEPGGICISASAYDQVRGKVGVEFADLGEQNLKNIDRPVRAYAVVRDGPSPATQTERARQGPLSPPRRFMGRSRARLTPVGGALASIAVVGAVASGLVVLKTVRTDVLQEGQTTQKEAAVRPDIAPRLSLVVLPFANLNNDPEQDYFADGITTDLTTDLAQMPGAFVIGRGTAFTYKNRQVDLKTLGKDLGIRWAVQGAVRRAGDQVRMNVSLSDPSTGRDVWSDRFDGDRTNLAALQEQVTARLARSLNVQLVQAESRRSQIDQSTNPDAVDFSMRGWAKLYEPRTKVTNAQANDLFDSALRLDPDNIDAMLGKAFCIASGVINGWSTSVVEDKKTAIKLIDQVLAKRPATANAHIAKGSILQHGNPEGALPEYDAALEIDPNSPVAYASKGIALITAGRAREAFSPVQIALRLSPKDPAAGDWHFFLCHAHVHVHQYNEAVEECRRSINLNKLNWLPYADLISAYGATGQSEMAQQMLAELNAIRPDFTVQWFHQIGYARSSNPQFRREYDDIIEGLRKAGVREQ</sequence>
<keyword evidence="2" id="KW-0812">Transmembrane</keyword>
<keyword evidence="5" id="KW-1185">Reference proteome</keyword>
<dbReference type="InterPro" id="IPR011990">
    <property type="entry name" value="TPR-like_helical_dom_sf"/>
</dbReference>
<keyword evidence="2" id="KW-1133">Transmembrane helix</keyword>
<dbReference type="PANTHER" id="PTHR43081:SF19">
    <property type="entry name" value="PH-SENSITIVE ADENYLATE CYCLASE RV1264"/>
    <property type="match status" value="1"/>
</dbReference>
<dbReference type="Gene3D" id="1.25.40.10">
    <property type="entry name" value="Tetratricopeptide repeat domain"/>
    <property type="match status" value="2"/>
</dbReference>
<dbReference type="InterPro" id="IPR050697">
    <property type="entry name" value="Adenylyl/Guanylyl_Cyclase_3/4"/>
</dbReference>
<dbReference type="Pfam" id="PF00211">
    <property type="entry name" value="Guanylate_cyc"/>
    <property type="match status" value="1"/>
</dbReference>
<dbReference type="PROSITE" id="PS50125">
    <property type="entry name" value="GUANYLATE_CYCLASE_2"/>
    <property type="match status" value="1"/>
</dbReference>
<comment type="caution">
    <text evidence="4">The sequence shown here is derived from an EMBL/GenBank/DDBJ whole genome shotgun (WGS) entry which is preliminary data.</text>
</comment>
<accession>A0A844T611</accession>
<reference evidence="4 5" key="1">
    <citation type="submission" date="2019-12" db="EMBL/GenBank/DDBJ databases">
        <title>Draft genome sequences Bradyrhizobium cajani AMBPC1010, Bradyrhizobium pachyrhizi AMBPC1040 and Bradyrhizobium yuanmingense ALSPC3051, three plant growth promoting strains isolated from nodules of Cajanus cajan L. in Dominican Republic.</title>
        <authorList>
            <person name="Flores-Felix J.D."/>
            <person name="Araujo J."/>
            <person name="Diaz-Alcantara C."/>
            <person name="Gonzalez-Andres F."/>
            <person name="Velazquez E."/>
        </authorList>
    </citation>
    <scope>NUCLEOTIDE SEQUENCE [LARGE SCALE GENOMIC DNA]</scope>
    <source>
        <strain evidence="4 5">1010</strain>
    </source>
</reference>
<dbReference type="Gene3D" id="3.40.50.10070">
    <property type="entry name" value="TolB, N-terminal domain"/>
    <property type="match status" value="1"/>
</dbReference>
<dbReference type="AlphaFoldDB" id="A0A844T611"/>
<dbReference type="OrthoDB" id="9807521at2"/>
<evidence type="ECO:0000256" key="1">
    <source>
        <dbReference type="SAM" id="MobiDB-lite"/>
    </source>
</evidence>